<dbReference type="RefSeq" id="XP_003175126.1">
    <property type="nucleotide sequence ID" value="XM_003175078.1"/>
</dbReference>
<feature type="compositionally biased region" description="Basic and acidic residues" evidence="1">
    <location>
        <begin position="95"/>
        <end position="108"/>
    </location>
</feature>
<evidence type="ECO:0000256" key="1">
    <source>
        <dbReference type="SAM" id="MobiDB-lite"/>
    </source>
</evidence>
<dbReference type="EMBL" id="DS989823">
    <property type="protein sequence ID" value="EFQ99643.1"/>
    <property type="molecule type" value="Genomic_DNA"/>
</dbReference>
<dbReference type="Proteomes" id="UP000002669">
    <property type="component" value="Unassembled WGS sequence"/>
</dbReference>
<evidence type="ECO:0000313" key="2">
    <source>
        <dbReference type="EMBL" id="EFQ99643.1"/>
    </source>
</evidence>
<dbReference type="VEuPathDB" id="FungiDB:MGYG_02655"/>
<feature type="compositionally biased region" description="Polar residues" evidence="1">
    <location>
        <begin position="120"/>
        <end position="129"/>
    </location>
</feature>
<keyword evidence="3" id="KW-1185">Reference proteome</keyword>
<name>E4UNP0_ARTGP</name>
<dbReference type="AlphaFoldDB" id="E4UNP0"/>
<sequence length="129" mass="14143">MSTIKASKSKPLQMLQPTHGGICGGLSRPIWIAEGIALIQAEPSKGPSPAAYLRSAVDIPTGWRERRWKGQGAAAKVIEKLGRWGQPETDETETETDRPARGQTERRACRGRQPGHKFDINSSINITIK</sequence>
<feature type="region of interest" description="Disordered" evidence="1">
    <location>
        <begin position="81"/>
        <end position="129"/>
    </location>
</feature>
<accession>E4UNP0</accession>
<evidence type="ECO:0000313" key="3">
    <source>
        <dbReference type="Proteomes" id="UP000002669"/>
    </source>
</evidence>
<reference evidence="3" key="1">
    <citation type="journal article" date="2012" name="MBio">
        <title>Comparative genome analysis of Trichophyton rubrum and related dermatophytes reveals candidate genes involved in infection.</title>
        <authorList>
            <person name="Martinez D.A."/>
            <person name="Oliver B.G."/>
            <person name="Graeser Y."/>
            <person name="Goldberg J.M."/>
            <person name="Li W."/>
            <person name="Martinez-Rossi N.M."/>
            <person name="Monod M."/>
            <person name="Shelest E."/>
            <person name="Barton R.C."/>
            <person name="Birch E."/>
            <person name="Brakhage A.A."/>
            <person name="Chen Z."/>
            <person name="Gurr S.J."/>
            <person name="Heiman D."/>
            <person name="Heitman J."/>
            <person name="Kosti I."/>
            <person name="Rossi A."/>
            <person name="Saif S."/>
            <person name="Samalova M."/>
            <person name="Saunders C.W."/>
            <person name="Shea T."/>
            <person name="Summerbell R.C."/>
            <person name="Xu J."/>
            <person name="Young S."/>
            <person name="Zeng Q."/>
            <person name="Birren B.W."/>
            <person name="Cuomo C.A."/>
            <person name="White T.C."/>
        </authorList>
    </citation>
    <scope>NUCLEOTIDE SEQUENCE [LARGE SCALE GENOMIC DNA]</scope>
    <source>
        <strain evidence="3">ATCC MYA-4604 / CBS 118893</strain>
    </source>
</reference>
<dbReference type="GeneID" id="10030432"/>
<proteinExistence type="predicted"/>
<organism evidence="3">
    <name type="scientific">Arthroderma gypseum (strain ATCC MYA-4604 / CBS 118893)</name>
    <name type="common">Microsporum gypseum</name>
    <dbReference type="NCBI Taxonomy" id="535722"/>
    <lineage>
        <taxon>Eukaryota</taxon>
        <taxon>Fungi</taxon>
        <taxon>Dikarya</taxon>
        <taxon>Ascomycota</taxon>
        <taxon>Pezizomycotina</taxon>
        <taxon>Eurotiomycetes</taxon>
        <taxon>Eurotiomycetidae</taxon>
        <taxon>Onygenales</taxon>
        <taxon>Arthrodermataceae</taxon>
        <taxon>Nannizzia</taxon>
    </lineage>
</organism>
<gene>
    <name evidence="2" type="ORF">MGYG_02655</name>
</gene>
<dbReference type="HOGENOM" id="CLU_1948330_0_0_1"/>
<dbReference type="InParanoid" id="E4UNP0"/>
<protein>
    <submittedName>
        <fullName evidence="2">Uncharacterized protein</fullName>
    </submittedName>
</protein>